<sequence>MPDVSESKHLPPDDDMTNMADMTEVYSSYKSALFSLAYRMLGSVSDAEDIVQEAFLNLNQVSLHSIHHVKSYLWKVTTNLSIDFLRSARKRREVYVGSWLPEPIIKGKGADPAEQVIANEELSIAFLHLLENLNPVERAVFLLREVYSYSYDEIAQLIGKSPDNSRKIQSRAKQKVGDLSPKAGGDRSKKEKTVRDFMEVVQSNNIEKLLSILSDDFTIYSDGGGKAKANLRPIFGIKRAVAFFKGVYSKIPSNLIVMEADVNGQPGMIMKADDQIFYVLAFQFDNDKLSALYNIVNPEKLKHLKKLK</sequence>
<reference evidence="5 6" key="1">
    <citation type="submission" date="2017-07" db="EMBL/GenBank/DDBJ databases">
        <title>The complete genome sequence of Bacillus mesonae strain H20-5, an efficient strain improving plant abiotic stress resistance.</title>
        <authorList>
            <person name="Kim S.Y."/>
            <person name="Song H."/>
            <person name="Sang M.K."/>
            <person name="Weon H.-Y."/>
            <person name="Song J."/>
        </authorList>
    </citation>
    <scope>NUCLEOTIDE SEQUENCE [LARGE SCALE GENOMIC DNA]</scope>
    <source>
        <strain evidence="5 6">H20-5</strain>
    </source>
</reference>
<dbReference type="InterPro" id="IPR013325">
    <property type="entry name" value="RNA_pol_sigma_r2"/>
</dbReference>
<dbReference type="PANTHER" id="PTHR30173">
    <property type="entry name" value="SIGMA 19 FACTOR"/>
    <property type="match status" value="1"/>
</dbReference>
<dbReference type="CDD" id="cd06171">
    <property type="entry name" value="Sigma70_r4"/>
    <property type="match status" value="1"/>
</dbReference>
<dbReference type="OrthoDB" id="3211555at2"/>
<evidence type="ECO:0000256" key="2">
    <source>
        <dbReference type="SAM" id="MobiDB-lite"/>
    </source>
</evidence>
<dbReference type="InterPro" id="IPR014303">
    <property type="entry name" value="RNA_pol_sigma-70_ECF"/>
</dbReference>
<feature type="domain" description="RNA polymerase sigma-70 region 2" evidence="3">
    <location>
        <begin position="26"/>
        <end position="90"/>
    </location>
</feature>
<evidence type="ECO:0000313" key="5">
    <source>
        <dbReference type="EMBL" id="AZU62435.1"/>
    </source>
</evidence>
<proteinExistence type="predicted"/>
<dbReference type="InterPro" id="IPR036388">
    <property type="entry name" value="WH-like_DNA-bd_sf"/>
</dbReference>
<protein>
    <recommendedName>
        <fullName evidence="7">RNA polymerase sigma-70 factor</fullName>
    </recommendedName>
</protein>
<dbReference type="InterPro" id="IPR013324">
    <property type="entry name" value="RNA_pol_sigma_r3/r4-like"/>
</dbReference>
<evidence type="ECO:0000259" key="4">
    <source>
        <dbReference type="Pfam" id="PF08281"/>
    </source>
</evidence>
<dbReference type="GO" id="GO:0016987">
    <property type="term" value="F:sigma factor activity"/>
    <property type="evidence" value="ECO:0007669"/>
    <property type="project" value="InterPro"/>
</dbReference>
<dbReference type="AlphaFoldDB" id="A0A3Q9QV37"/>
<dbReference type="STRING" id="1193713.GCA_001636315_05394"/>
<gene>
    <name evidence="5" type="ORF">CHR53_14755</name>
</gene>
<dbReference type="NCBIfam" id="TIGR02957">
    <property type="entry name" value="SigX4"/>
    <property type="match status" value="1"/>
</dbReference>
<dbReference type="Gene3D" id="1.10.1740.10">
    <property type="match status" value="1"/>
</dbReference>
<organism evidence="5 6">
    <name type="scientific">Neobacillus mesonae</name>
    <dbReference type="NCBI Taxonomy" id="1193713"/>
    <lineage>
        <taxon>Bacteria</taxon>
        <taxon>Bacillati</taxon>
        <taxon>Bacillota</taxon>
        <taxon>Bacilli</taxon>
        <taxon>Bacillales</taxon>
        <taxon>Bacillaceae</taxon>
        <taxon>Neobacillus</taxon>
    </lineage>
</organism>
<dbReference type="Pfam" id="PF08281">
    <property type="entry name" value="Sigma70_r4_2"/>
    <property type="match status" value="1"/>
</dbReference>
<dbReference type="SUPFAM" id="SSF88946">
    <property type="entry name" value="Sigma2 domain of RNA polymerase sigma factors"/>
    <property type="match status" value="1"/>
</dbReference>
<dbReference type="RefSeq" id="WP_127487145.1">
    <property type="nucleotide sequence ID" value="NZ_CP022572.1"/>
</dbReference>
<evidence type="ECO:0008006" key="7">
    <source>
        <dbReference type="Google" id="ProtNLM"/>
    </source>
</evidence>
<evidence type="ECO:0000313" key="6">
    <source>
        <dbReference type="Proteomes" id="UP000282892"/>
    </source>
</evidence>
<dbReference type="NCBIfam" id="TIGR02937">
    <property type="entry name" value="sigma70-ECF"/>
    <property type="match status" value="1"/>
</dbReference>
<dbReference type="Pfam" id="PF04542">
    <property type="entry name" value="Sigma70_r2"/>
    <property type="match status" value="1"/>
</dbReference>
<dbReference type="EMBL" id="CP022572">
    <property type="protein sequence ID" value="AZU62435.1"/>
    <property type="molecule type" value="Genomic_DNA"/>
</dbReference>
<feature type="region of interest" description="Disordered" evidence="2">
    <location>
        <begin position="165"/>
        <end position="191"/>
    </location>
</feature>
<dbReference type="GO" id="GO:0006352">
    <property type="term" value="P:DNA-templated transcription initiation"/>
    <property type="evidence" value="ECO:0007669"/>
    <property type="project" value="InterPro"/>
</dbReference>
<dbReference type="KEGG" id="nmk:CHR53_14755"/>
<keyword evidence="6" id="KW-1185">Reference proteome</keyword>
<dbReference type="Proteomes" id="UP000282892">
    <property type="component" value="Chromosome"/>
</dbReference>
<dbReference type="InterPro" id="IPR014284">
    <property type="entry name" value="RNA_pol_sigma-70_dom"/>
</dbReference>
<dbReference type="Gene3D" id="1.10.10.10">
    <property type="entry name" value="Winged helix-like DNA-binding domain superfamily/Winged helix DNA-binding domain"/>
    <property type="match status" value="1"/>
</dbReference>
<dbReference type="InterPro" id="IPR007627">
    <property type="entry name" value="RNA_pol_sigma70_r2"/>
</dbReference>
<evidence type="ECO:0000259" key="3">
    <source>
        <dbReference type="Pfam" id="PF04542"/>
    </source>
</evidence>
<comment type="subunit">
    <text evidence="1">Interacts transiently with the RNA polymerase catalytic core formed by RpoA, RpoB, RpoC and RpoZ (2 alpha, 1 beta, 1 beta' and 1 omega subunit) to form the RNA polymerase holoenzyme that can initiate transcription.</text>
</comment>
<dbReference type="SUPFAM" id="SSF88659">
    <property type="entry name" value="Sigma3 and sigma4 domains of RNA polymerase sigma factors"/>
    <property type="match status" value="1"/>
</dbReference>
<dbReference type="NCBIfam" id="NF007214">
    <property type="entry name" value="PRK09636.1"/>
    <property type="match status" value="1"/>
</dbReference>
<evidence type="ECO:0000256" key="1">
    <source>
        <dbReference type="ARBA" id="ARBA00011344"/>
    </source>
</evidence>
<dbReference type="InterPro" id="IPR032710">
    <property type="entry name" value="NTF2-like_dom_sf"/>
</dbReference>
<dbReference type="GO" id="GO:0003677">
    <property type="term" value="F:DNA binding"/>
    <property type="evidence" value="ECO:0007669"/>
    <property type="project" value="InterPro"/>
</dbReference>
<dbReference type="InterPro" id="IPR013249">
    <property type="entry name" value="RNA_pol_sigma70_r4_t2"/>
</dbReference>
<accession>A0A3Q9QV37</accession>
<feature type="domain" description="RNA polymerase sigma factor 70 region 4 type 2" evidence="4">
    <location>
        <begin position="125"/>
        <end position="175"/>
    </location>
</feature>
<name>A0A3Q9QV37_9BACI</name>
<dbReference type="PANTHER" id="PTHR30173:SF36">
    <property type="entry name" value="ECF RNA POLYMERASE SIGMA FACTOR SIGJ"/>
    <property type="match status" value="1"/>
</dbReference>
<dbReference type="SUPFAM" id="SSF54427">
    <property type="entry name" value="NTF2-like"/>
    <property type="match status" value="1"/>
</dbReference>
<dbReference type="InterPro" id="IPR052704">
    <property type="entry name" value="ECF_Sigma-70_Domain"/>
</dbReference>